<dbReference type="Gene3D" id="2.30.30.40">
    <property type="entry name" value="SH3 Domains"/>
    <property type="match status" value="3"/>
</dbReference>
<dbReference type="PRINTS" id="PR00452">
    <property type="entry name" value="SH3DOMAIN"/>
</dbReference>
<feature type="compositionally biased region" description="Pro residues" evidence="4">
    <location>
        <begin position="582"/>
        <end position="602"/>
    </location>
</feature>
<feature type="domain" description="SH3" evidence="5">
    <location>
        <begin position="148"/>
        <end position="209"/>
    </location>
</feature>
<feature type="domain" description="SH3" evidence="5">
    <location>
        <begin position="6"/>
        <end position="65"/>
    </location>
</feature>
<dbReference type="CDD" id="cd11875">
    <property type="entry name" value="SH3_CD2AP-like_3"/>
    <property type="match status" value="1"/>
</dbReference>
<feature type="compositionally biased region" description="Basic and acidic residues" evidence="4">
    <location>
        <begin position="531"/>
        <end position="556"/>
    </location>
</feature>
<dbReference type="Pfam" id="PF14604">
    <property type="entry name" value="SH3_9"/>
    <property type="match status" value="2"/>
</dbReference>
<feature type="compositionally biased region" description="Polar residues" evidence="4">
    <location>
        <begin position="264"/>
        <end position="276"/>
    </location>
</feature>
<dbReference type="Pfam" id="PF00018">
    <property type="entry name" value="SH3_1"/>
    <property type="match status" value="1"/>
</dbReference>
<dbReference type="SMART" id="SM00326">
    <property type="entry name" value="SH3"/>
    <property type="match status" value="3"/>
</dbReference>
<feature type="compositionally biased region" description="Low complexity" evidence="4">
    <location>
        <begin position="510"/>
        <end position="528"/>
    </location>
</feature>
<name>A0AAD8DW87_MYTSE</name>
<feature type="compositionally biased region" description="Low complexity" evidence="4">
    <location>
        <begin position="336"/>
        <end position="349"/>
    </location>
</feature>
<dbReference type="InterPro" id="IPR050384">
    <property type="entry name" value="Endophilin_SH3RF"/>
</dbReference>
<dbReference type="AlphaFoldDB" id="A0AAD8DW87"/>
<gene>
    <name evidence="6" type="ORF">PYW07_001622</name>
</gene>
<keyword evidence="1 2" id="KW-0728">SH3 domain</keyword>
<dbReference type="GO" id="GO:0016192">
    <property type="term" value="P:vesicle-mediated transport"/>
    <property type="evidence" value="ECO:0007669"/>
    <property type="project" value="UniProtKB-ARBA"/>
</dbReference>
<feature type="compositionally biased region" description="Low complexity" evidence="4">
    <location>
        <begin position="603"/>
        <end position="614"/>
    </location>
</feature>
<keyword evidence="3" id="KW-0175">Coiled coil</keyword>
<dbReference type="Proteomes" id="UP001231518">
    <property type="component" value="Chromosome 11"/>
</dbReference>
<organism evidence="6 7">
    <name type="scientific">Mythimna separata</name>
    <name type="common">Oriental armyworm</name>
    <name type="synonym">Pseudaletia separata</name>
    <dbReference type="NCBI Taxonomy" id="271217"/>
    <lineage>
        <taxon>Eukaryota</taxon>
        <taxon>Metazoa</taxon>
        <taxon>Ecdysozoa</taxon>
        <taxon>Arthropoda</taxon>
        <taxon>Hexapoda</taxon>
        <taxon>Insecta</taxon>
        <taxon>Pterygota</taxon>
        <taxon>Neoptera</taxon>
        <taxon>Endopterygota</taxon>
        <taxon>Lepidoptera</taxon>
        <taxon>Glossata</taxon>
        <taxon>Ditrysia</taxon>
        <taxon>Noctuoidea</taxon>
        <taxon>Noctuidae</taxon>
        <taxon>Noctuinae</taxon>
        <taxon>Hadenini</taxon>
        <taxon>Mythimna</taxon>
    </lineage>
</organism>
<evidence type="ECO:0000259" key="5">
    <source>
        <dbReference type="PROSITE" id="PS50002"/>
    </source>
</evidence>
<dbReference type="PANTHER" id="PTHR14167:SF92">
    <property type="entry name" value="CIN85 AND CD2AP RELATED, ISOFORM J"/>
    <property type="match status" value="1"/>
</dbReference>
<feature type="region of interest" description="Disordered" evidence="4">
    <location>
        <begin position="475"/>
        <end position="626"/>
    </location>
</feature>
<evidence type="ECO:0000313" key="6">
    <source>
        <dbReference type="EMBL" id="KAJ8727503.1"/>
    </source>
</evidence>
<feature type="region of interest" description="Disordered" evidence="4">
    <location>
        <begin position="258"/>
        <end position="450"/>
    </location>
</feature>
<comment type="caution">
    <text evidence="6">The sequence shown here is derived from an EMBL/GenBank/DDBJ whole genome shotgun (WGS) entry which is preliminary data.</text>
</comment>
<proteinExistence type="predicted"/>
<evidence type="ECO:0000256" key="4">
    <source>
        <dbReference type="SAM" id="MobiDB-lite"/>
    </source>
</evidence>
<dbReference type="CDD" id="cd11873">
    <property type="entry name" value="SH3_CD2AP-like_1"/>
    <property type="match status" value="1"/>
</dbReference>
<dbReference type="FunFam" id="2.30.30.40:FF:000072">
    <property type="entry name" value="Unconventional Myosin IB"/>
    <property type="match status" value="1"/>
</dbReference>
<protein>
    <recommendedName>
        <fullName evidence="5">SH3 domain-containing protein</fullName>
    </recommendedName>
</protein>
<dbReference type="PROSITE" id="PS50002">
    <property type="entry name" value="SH3"/>
    <property type="match status" value="3"/>
</dbReference>
<feature type="compositionally biased region" description="Low complexity" evidence="4">
    <location>
        <begin position="357"/>
        <end position="377"/>
    </location>
</feature>
<dbReference type="SUPFAM" id="SSF50044">
    <property type="entry name" value="SH3-domain"/>
    <property type="match status" value="3"/>
</dbReference>
<sequence length="774" mass="83897">METNANQKVSCLVNFAYDASESDELTVRPGDVIRDVERLPGGWWRGELRGRRGMFPDNFVSVVEHANARPTGVQGRCRAVFSYQPANPDELPLCVGDVLEVLGEVEEGWWQGRRQGRVGVFPSNFVVMLDPPQPAPPFEPAPALPPKPVKELCRVLFPYSAVNEDELTLSEGDIVTILSKDAPDRGWWRGELHGRVGLFPDNFVQALPAQVSTELEEKKPDRPPVKTASTGIYPILTNKYSEKTASVKELTTSKISVHKENTTSKESSTQSTITHTNKSESEKIIHSETVNDGSLEQVKKPPVPLKKSPTPTTGVGGLFSGLKNKMLSSTDKEKSSSTTVSSSGSSSGGEWDRPDGAALTKTTPTANNANANTNANTFDHIERNSLLNDPRAGRVKAPRRRPPSQALREDTPQIIGLSNGHEAEKPPEKAVRTEHPEAAEEIKPRTREWEKHKAPWMEELKLNQAKKTSFIVDGKSRLSGPELGVASKAGSGSTDRILDCGLEEKRSTHSMEMSKSTSSISSRMSIMESFEETKVRHSLDSKKDATPAPRDTESHAVKPVQSPTAAGRTIMSMLDEIKKPHAPPPPTSAPPAPPTAAPPSAAPAPASAAPAAPTTAPPAIPTSPIPHSATLLSATVLSAHITPDKSPNAKPDKSPVVVPEVTALTRQINKTSTIERIEKSLEKTTSNAVSGDKPNTGTLERRVQSVVTEKVETNDALIAQLNNRITNLEKLIEVQNTVFNTAIEDLKAKLSQESEKRQALQSELEKLAHCVTQV</sequence>
<feature type="compositionally biased region" description="Basic and acidic residues" evidence="4">
    <location>
        <begin position="496"/>
        <end position="509"/>
    </location>
</feature>
<evidence type="ECO:0000313" key="7">
    <source>
        <dbReference type="Proteomes" id="UP001231518"/>
    </source>
</evidence>
<feature type="domain" description="SH3" evidence="5">
    <location>
        <begin position="72"/>
        <end position="131"/>
    </location>
</feature>
<dbReference type="GO" id="GO:0016477">
    <property type="term" value="P:cell migration"/>
    <property type="evidence" value="ECO:0007669"/>
    <property type="project" value="TreeGrafter"/>
</dbReference>
<evidence type="ECO:0000256" key="2">
    <source>
        <dbReference type="PROSITE-ProRule" id="PRU00192"/>
    </source>
</evidence>
<reference evidence="6" key="1">
    <citation type="submission" date="2023-03" db="EMBL/GenBank/DDBJ databases">
        <title>Chromosome-level genomes of two armyworms, Mythimna separata and Mythimna loreyi, provide insights into the biosynthesis and reception of sex pheromones.</title>
        <authorList>
            <person name="Zhao H."/>
        </authorList>
    </citation>
    <scope>NUCLEOTIDE SEQUENCE</scope>
    <source>
        <strain evidence="6">BeijingLab</strain>
        <tissue evidence="6">Pupa</tissue>
    </source>
</reference>
<feature type="compositionally biased region" description="Pro residues" evidence="4">
    <location>
        <begin position="615"/>
        <end position="624"/>
    </location>
</feature>
<evidence type="ECO:0000256" key="3">
    <source>
        <dbReference type="SAM" id="Coils"/>
    </source>
</evidence>
<keyword evidence="7" id="KW-1185">Reference proteome</keyword>
<feature type="coiled-coil region" evidence="3">
    <location>
        <begin position="711"/>
        <end position="763"/>
    </location>
</feature>
<dbReference type="EMBL" id="JARGEI010000008">
    <property type="protein sequence ID" value="KAJ8727503.1"/>
    <property type="molecule type" value="Genomic_DNA"/>
</dbReference>
<evidence type="ECO:0000256" key="1">
    <source>
        <dbReference type="ARBA" id="ARBA00022443"/>
    </source>
</evidence>
<accession>A0AAD8DW87</accession>
<feature type="compositionally biased region" description="Basic and acidic residues" evidence="4">
    <location>
        <begin position="421"/>
        <end position="450"/>
    </location>
</feature>
<dbReference type="InterPro" id="IPR001452">
    <property type="entry name" value="SH3_domain"/>
</dbReference>
<dbReference type="GO" id="GO:0007015">
    <property type="term" value="P:actin filament organization"/>
    <property type="evidence" value="ECO:0007669"/>
    <property type="project" value="TreeGrafter"/>
</dbReference>
<dbReference type="InterPro" id="IPR036028">
    <property type="entry name" value="SH3-like_dom_sf"/>
</dbReference>
<dbReference type="PANTHER" id="PTHR14167">
    <property type="entry name" value="SH3 DOMAIN-CONTAINING"/>
    <property type="match status" value="1"/>
</dbReference>
<feature type="compositionally biased region" description="Basic residues" evidence="4">
    <location>
        <begin position="393"/>
        <end position="402"/>
    </location>
</feature>
<feature type="compositionally biased region" description="Basic and acidic residues" evidence="4">
    <location>
        <begin position="277"/>
        <end position="286"/>
    </location>
</feature>